<dbReference type="InterPro" id="IPR056037">
    <property type="entry name" value="DUF7620"/>
</dbReference>
<dbReference type="Proteomes" id="UP001186041">
    <property type="component" value="Unassembled WGS sequence"/>
</dbReference>
<gene>
    <name evidence="1" type="ORF">R4485_29590</name>
</gene>
<organism evidence="1 2">
    <name type="scientific">Mycolicibacterium fortuitum</name>
    <name type="common">Mycobacterium fortuitum</name>
    <dbReference type="NCBI Taxonomy" id="1766"/>
    <lineage>
        <taxon>Bacteria</taxon>
        <taxon>Bacillati</taxon>
        <taxon>Actinomycetota</taxon>
        <taxon>Actinomycetes</taxon>
        <taxon>Mycobacteriales</taxon>
        <taxon>Mycobacteriaceae</taxon>
        <taxon>Mycolicibacterium</taxon>
    </lineage>
</organism>
<accession>A0AAE4VGI1</accession>
<reference evidence="1" key="1">
    <citation type="submission" date="2023-10" db="EMBL/GenBank/DDBJ databases">
        <title>Mycolicibacterium fortuitum clinical isolates causing pulmonary infections in humans.</title>
        <authorList>
            <person name="Mejia-Ponce P.M."/>
            <person name="Zenteno-Cuevas R."/>
            <person name="Licona-Cassani C."/>
        </authorList>
    </citation>
    <scope>NUCLEOTIDE SEQUENCE</scope>
    <source>
        <strain evidence="1">M8</strain>
    </source>
</reference>
<proteinExistence type="predicted"/>
<protein>
    <submittedName>
        <fullName evidence="1">Uncharacterized protein</fullName>
    </submittedName>
</protein>
<dbReference type="AlphaFoldDB" id="A0AAE4VGI1"/>
<evidence type="ECO:0000313" key="2">
    <source>
        <dbReference type="Proteomes" id="UP001186041"/>
    </source>
</evidence>
<dbReference type="EMBL" id="JAWLVV010000038">
    <property type="protein sequence ID" value="MDV7294317.1"/>
    <property type="molecule type" value="Genomic_DNA"/>
</dbReference>
<dbReference type="Pfam" id="PF24596">
    <property type="entry name" value="DUF7620"/>
    <property type="match status" value="1"/>
</dbReference>
<comment type="caution">
    <text evidence="1">The sequence shown here is derived from an EMBL/GenBank/DDBJ whole genome shotgun (WGS) entry which is preliminary data.</text>
</comment>
<dbReference type="RefSeq" id="WP_047039988.1">
    <property type="nucleotide sequence ID" value="NZ_JAWLVK010000037.1"/>
</dbReference>
<evidence type="ECO:0000313" key="1">
    <source>
        <dbReference type="EMBL" id="MDV7294317.1"/>
    </source>
</evidence>
<name>A0AAE4VGI1_MYCFO</name>
<sequence>MMRWPWSRSRIELTEANQRAAEAERRAEVAEQQDAAADFRLQLSEQLAERSARVTARLRTEIEKNGWTELLQHAWGGR</sequence>